<proteinExistence type="predicted"/>
<evidence type="ECO:0000313" key="2">
    <source>
        <dbReference type="Proteomes" id="UP000324853"/>
    </source>
</evidence>
<evidence type="ECO:0000313" key="1">
    <source>
        <dbReference type="EMBL" id="TYL86297.1"/>
    </source>
</evidence>
<protein>
    <submittedName>
        <fullName evidence="1">Uncharacterized protein</fullName>
    </submittedName>
</protein>
<gene>
    <name evidence="1" type="ORF">FXB38_07395</name>
</gene>
<sequence>MLHCIDALVIKPFGNMVMARHAPITLTPFFRPRDEGADEQQMYVAGFADELNEVWGTLIPLDAEMVEQAVLGHQTFTAWCNSDGRIQPQPSSDSLFEELLEKGHLKETPLDELVVEAIEQGRNEPNDDILDMFETLHERLVRAVGVVADEIARRRR</sequence>
<dbReference type="Proteomes" id="UP000324853">
    <property type="component" value="Unassembled WGS sequence"/>
</dbReference>
<accession>A0A5S4WW59</accession>
<dbReference type="OrthoDB" id="8228847at2"/>
<organism evidence="1 2">
    <name type="scientific">Bradyrhizobium cytisi</name>
    <dbReference type="NCBI Taxonomy" id="515489"/>
    <lineage>
        <taxon>Bacteria</taxon>
        <taxon>Pseudomonadati</taxon>
        <taxon>Pseudomonadota</taxon>
        <taxon>Alphaproteobacteria</taxon>
        <taxon>Hyphomicrobiales</taxon>
        <taxon>Nitrobacteraceae</taxon>
        <taxon>Bradyrhizobium</taxon>
    </lineage>
</organism>
<reference evidence="1 2" key="1">
    <citation type="submission" date="2019-08" db="EMBL/GenBank/DDBJ databases">
        <title>Bradyrhizobium hipponensis sp. nov., a rhizobium isolated from a Lupinus angustifolius root nodule in Tunisia.</title>
        <authorList>
            <person name="Off K."/>
            <person name="Rejili M."/>
            <person name="Mars M."/>
            <person name="Brachmann A."/>
            <person name="Marin M."/>
        </authorList>
    </citation>
    <scope>NUCLEOTIDE SEQUENCE [LARGE SCALE GENOMIC DNA]</scope>
    <source>
        <strain evidence="1 2">CTAW11</strain>
    </source>
</reference>
<dbReference type="EMBL" id="VSSR01000013">
    <property type="protein sequence ID" value="TYL86297.1"/>
    <property type="molecule type" value="Genomic_DNA"/>
</dbReference>
<keyword evidence="2" id="KW-1185">Reference proteome</keyword>
<comment type="caution">
    <text evidence="1">The sequence shown here is derived from an EMBL/GenBank/DDBJ whole genome shotgun (WGS) entry which is preliminary data.</text>
</comment>
<dbReference type="AlphaFoldDB" id="A0A5S4WW59"/>
<name>A0A5S4WW59_9BRAD</name>